<dbReference type="Proteomes" id="UP000593572">
    <property type="component" value="Unassembled WGS sequence"/>
</dbReference>
<keyword evidence="2" id="KW-1185">Reference proteome</keyword>
<dbReference type="EMBL" id="JABEZX010000013">
    <property type="protein sequence ID" value="MBA0573164.1"/>
    <property type="molecule type" value="Genomic_DNA"/>
</dbReference>
<evidence type="ECO:0000313" key="2">
    <source>
        <dbReference type="Proteomes" id="UP000593572"/>
    </source>
</evidence>
<name>A0A7J8N8H5_9ROSI</name>
<sequence length="90" mass="10034">MTINARVPTPFAGEALACLQTVHVGLDLRLRRKISRSGNGVVHELARVAVESLKNIDLENRLSRKALLALKEDERNLAMPGKEERPERHG</sequence>
<organism evidence="1 2">
    <name type="scientific">Gossypium lobatum</name>
    <dbReference type="NCBI Taxonomy" id="34289"/>
    <lineage>
        <taxon>Eukaryota</taxon>
        <taxon>Viridiplantae</taxon>
        <taxon>Streptophyta</taxon>
        <taxon>Embryophyta</taxon>
        <taxon>Tracheophyta</taxon>
        <taxon>Spermatophyta</taxon>
        <taxon>Magnoliopsida</taxon>
        <taxon>eudicotyledons</taxon>
        <taxon>Gunneridae</taxon>
        <taxon>Pentapetalae</taxon>
        <taxon>rosids</taxon>
        <taxon>malvids</taxon>
        <taxon>Malvales</taxon>
        <taxon>Malvaceae</taxon>
        <taxon>Malvoideae</taxon>
        <taxon>Gossypium</taxon>
    </lineage>
</organism>
<comment type="caution">
    <text evidence="1">The sequence shown here is derived from an EMBL/GenBank/DDBJ whole genome shotgun (WGS) entry which is preliminary data.</text>
</comment>
<accession>A0A7J8N8H5</accession>
<protein>
    <submittedName>
        <fullName evidence="1">Uncharacterized protein</fullName>
    </submittedName>
</protein>
<reference evidence="1 2" key="1">
    <citation type="journal article" date="2019" name="Genome Biol. Evol.">
        <title>Insights into the evolution of the New World diploid cottons (Gossypium, subgenus Houzingenia) based on genome sequencing.</title>
        <authorList>
            <person name="Grover C.E."/>
            <person name="Arick M.A. 2nd"/>
            <person name="Thrash A."/>
            <person name="Conover J.L."/>
            <person name="Sanders W.S."/>
            <person name="Peterson D.G."/>
            <person name="Frelichowski J.E."/>
            <person name="Scheffler J.A."/>
            <person name="Scheffler B.E."/>
            <person name="Wendel J.F."/>
        </authorList>
    </citation>
    <scope>NUCLEOTIDE SEQUENCE [LARGE SCALE GENOMIC DNA]</scope>
    <source>
        <strain evidence="1">157</strain>
        <tissue evidence="1">Leaf</tissue>
    </source>
</reference>
<evidence type="ECO:0000313" key="1">
    <source>
        <dbReference type="EMBL" id="MBA0573164.1"/>
    </source>
</evidence>
<dbReference type="AlphaFoldDB" id="A0A7J8N8H5"/>
<gene>
    <name evidence="1" type="ORF">Golob_000454</name>
</gene>
<proteinExistence type="predicted"/>